<dbReference type="SUPFAM" id="SSF48452">
    <property type="entry name" value="TPR-like"/>
    <property type="match status" value="1"/>
</dbReference>
<reference evidence="1 2" key="1">
    <citation type="submission" date="2016-06" db="EMBL/GenBank/DDBJ databases">
        <title>Evolution of pathogenesis and genome organization in the Tremellales.</title>
        <authorList>
            <person name="Cuomo C."/>
            <person name="Litvintseva A."/>
            <person name="Heitman J."/>
            <person name="Chen Y."/>
            <person name="Sun S."/>
            <person name="Springer D."/>
            <person name="Dromer F."/>
            <person name="Young S."/>
            <person name="Zeng Q."/>
            <person name="Chapman S."/>
            <person name="Gujja S."/>
            <person name="Saif S."/>
            <person name="Birren B."/>
        </authorList>
    </citation>
    <scope>NUCLEOTIDE SEQUENCE [LARGE SCALE GENOMIC DNA]</scope>
    <source>
        <strain evidence="1 2">CBS 7118</strain>
    </source>
</reference>
<dbReference type="Proteomes" id="UP000094819">
    <property type="component" value="Unassembled WGS sequence"/>
</dbReference>
<dbReference type="AlphaFoldDB" id="A0A1E3HVH5"/>
<dbReference type="PANTHER" id="PTHR46014:SF1">
    <property type="entry name" value="TETRATRICOPEPTIDE REPEAT PROTEIN 1"/>
    <property type="match status" value="1"/>
</dbReference>
<name>A0A1E3HVH5_9TREE</name>
<dbReference type="InterPro" id="IPR011990">
    <property type="entry name" value="TPR-like_helical_dom_sf"/>
</dbReference>
<evidence type="ECO:0000313" key="1">
    <source>
        <dbReference type="EMBL" id="ODN80324.1"/>
    </source>
</evidence>
<dbReference type="RefSeq" id="XP_019028228.1">
    <property type="nucleotide sequence ID" value="XM_019179806.1"/>
</dbReference>
<accession>A0A1E3HVH5</accession>
<dbReference type="OrthoDB" id="2567950at2759"/>
<comment type="caution">
    <text evidence="1">The sequence shown here is derived from an EMBL/GenBank/DDBJ whole genome shotgun (WGS) entry which is preliminary data.</text>
</comment>
<keyword evidence="2" id="KW-1185">Reference proteome</keyword>
<sequence length="626" mass="72003">MAPTFVDDHITPRKLTNLEIWHAWEHFDQLPKDVLYGLNDFQTPSMYPPLRLTYYRTAPAVSADLHSLRLSKMAIWEFFERLKNPFGDDPTMGGMMFRMSFQGVKYGESNNLKAQLDKVEAKREGANKLYRQGKFQDAMEEYTKAWKDVLPHYIESLSETDTQRPRLGYFEAVLFANMAATCIALAKASKTVKQEKGYLRMAFQCAWVTWEMRDFAAAITVRNATLRFSDVLRRLYQNSKSPYQDRHFEQMAAYFSGQAEALEGVNKEQLFKDVEESKRLTPPPIEALQAFGPRAWAQRWIKHLPGTSSPYILPPPPVSTLEERKKPRDLTPFELWAAWDEMPEEHREDLNETKMPLYHLQTRLTHSLTTPAERTALHYLRQAKFHVFRTVMSTAAGDSEFDAIVKMIKDKPVDQPSLEHKLAEAEMKKAQANKLYRKKEFPNAFAEYFFAWSVVLPYHTDALPAGDPLRIRLGKFESALWCNLAATFIAVSKDPLEEEAKEGFRDLACKCAWASFAERKYATVNSVKHACLRARDTFFDQSSQSGPSFVMTGQQPDASEPGTITKFFSRQAEKLEGLPKDMLFADVEASRKVKLPDAEVWDKYGPQMWLMAINTKEMASKPFTYL</sequence>
<proteinExistence type="predicted"/>
<dbReference type="EMBL" id="AWGH01000043">
    <property type="protein sequence ID" value="ODN80324.1"/>
    <property type="molecule type" value="Genomic_DNA"/>
</dbReference>
<dbReference type="PANTHER" id="PTHR46014">
    <property type="entry name" value="TETRATRICOPEPTIDE REPEAT PROTEIN 1"/>
    <property type="match status" value="1"/>
</dbReference>
<dbReference type="InterPro" id="IPR052769">
    <property type="entry name" value="TPR_domain_protein"/>
</dbReference>
<dbReference type="GeneID" id="30197035"/>
<dbReference type="Gene3D" id="1.25.40.10">
    <property type="entry name" value="Tetratricopeptide repeat domain"/>
    <property type="match status" value="1"/>
</dbReference>
<organism evidence="1 2">
    <name type="scientific">Cryptococcus wingfieldii CBS 7118</name>
    <dbReference type="NCBI Taxonomy" id="1295528"/>
    <lineage>
        <taxon>Eukaryota</taxon>
        <taxon>Fungi</taxon>
        <taxon>Dikarya</taxon>
        <taxon>Basidiomycota</taxon>
        <taxon>Agaricomycotina</taxon>
        <taxon>Tremellomycetes</taxon>
        <taxon>Tremellales</taxon>
        <taxon>Cryptococcaceae</taxon>
        <taxon>Cryptococcus</taxon>
    </lineage>
</organism>
<protein>
    <submittedName>
        <fullName evidence="1">Uncharacterized protein</fullName>
    </submittedName>
</protein>
<gene>
    <name evidence="1" type="ORF">L198_07824</name>
</gene>
<evidence type="ECO:0000313" key="2">
    <source>
        <dbReference type="Proteomes" id="UP000094819"/>
    </source>
</evidence>